<dbReference type="AlphaFoldDB" id="A0A4Y2I9B6"/>
<accession>A0A4Y2I9B6</accession>
<dbReference type="Proteomes" id="UP000499080">
    <property type="component" value="Unassembled WGS sequence"/>
</dbReference>
<protein>
    <submittedName>
        <fullName evidence="1">Uncharacterized protein</fullName>
    </submittedName>
</protein>
<comment type="caution">
    <text evidence="1">The sequence shown here is derived from an EMBL/GenBank/DDBJ whole genome shotgun (WGS) entry which is preliminary data.</text>
</comment>
<dbReference type="EMBL" id="BGPR01184953">
    <property type="protein sequence ID" value="GBM74215.1"/>
    <property type="molecule type" value="Genomic_DNA"/>
</dbReference>
<organism evidence="1 2">
    <name type="scientific">Araneus ventricosus</name>
    <name type="common">Orbweaver spider</name>
    <name type="synonym">Epeira ventricosa</name>
    <dbReference type="NCBI Taxonomy" id="182803"/>
    <lineage>
        <taxon>Eukaryota</taxon>
        <taxon>Metazoa</taxon>
        <taxon>Ecdysozoa</taxon>
        <taxon>Arthropoda</taxon>
        <taxon>Chelicerata</taxon>
        <taxon>Arachnida</taxon>
        <taxon>Araneae</taxon>
        <taxon>Araneomorphae</taxon>
        <taxon>Entelegynae</taxon>
        <taxon>Araneoidea</taxon>
        <taxon>Araneidae</taxon>
        <taxon>Araneus</taxon>
    </lineage>
</organism>
<evidence type="ECO:0000313" key="1">
    <source>
        <dbReference type="EMBL" id="GBM74215.1"/>
    </source>
</evidence>
<keyword evidence="2" id="KW-1185">Reference proteome</keyword>
<name>A0A4Y2I9B6_ARAVE</name>
<evidence type="ECO:0000313" key="2">
    <source>
        <dbReference type="Proteomes" id="UP000499080"/>
    </source>
</evidence>
<gene>
    <name evidence="1" type="ORF">AVEN_6960_1</name>
</gene>
<proteinExistence type="predicted"/>
<sequence length="142" mass="16264">MCCVHISRLLVRRHVQTLSYEMVIDFACCEMRHRLFAMKYVIDFVLGNVSQALNWESCVAVGVVVLPSGECSRRWNRPDFWCYHLLMGLKVVACSLSASHHFGGGIELGPFGSEPKILTTRHKEFPMSGGGYWLIYIRVRWP</sequence>
<reference evidence="1 2" key="1">
    <citation type="journal article" date="2019" name="Sci. Rep.">
        <title>Orb-weaving spider Araneus ventricosus genome elucidates the spidroin gene catalogue.</title>
        <authorList>
            <person name="Kono N."/>
            <person name="Nakamura H."/>
            <person name="Ohtoshi R."/>
            <person name="Moran D.A.P."/>
            <person name="Shinohara A."/>
            <person name="Yoshida Y."/>
            <person name="Fujiwara M."/>
            <person name="Mori M."/>
            <person name="Tomita M."/>
            <person name="Arakawa K."/>
        </authorList>
    </citation>
    <scope>NUCLEOTIDE SEQUENCE [LARGE SCALE GENOMIC DNA]</scope>
</reference>